<keyword evidence="2" id="KW-0812">Transmembrane</keyword>
<evidence type="ECO:0000313" key="4">
    <source>
        <dbReference type="Proteomes" id="UP001300871"/>
    </source>
</evidence>
<protein>
    <recommendedName>
        <fullName evidence="5">DUF3068 domain-containing protein</fullName>
    </recommendedName>
</protein>
<keyword evidence="2" id="KW-1133">Transmembrane helix</keyword>
<organism evidence="3 4">
    <name type="scientific">Clostridium symbiosum</name>
    <name type="common">Bacteroides symbiosus</name>
    <dbReference type="NCBI Taxonomy" id="1512"/>
    <lineage>
        <taxon>Bacteria</taxon>
        <taxon>Bacillati</taxon>
        <taxon>Bacillota</taxon>
        <taxon>Clostridia</taxon>
        <taxon>Lachnospirales</taxon>
        <taxon>Lachnospiraceae</taxon>
        <taxon>Otoolea</taxon>
    </lineage>
</organism>
<evidence type="ECO:0000256" key="2">
    <source>
        <dbReference type="SAM" id="Phobius"/>
    </source>
</evidence>
<reference evidence="3" key="1">
    <citation type="submission" date="2023-01" db="EMBL/GenBank/DDBJ databases">
        <title>Human gut microbiome strain richness.</title>
        <authorList>
            <person name="Chen-Liaw A."/>
        </authorList>
    </citation>
    <scope>NUCLEOTIDE SEQUENCE</scope>
    <source>
        <strain evidence="3">B1_m1001713B170214d0_201011</strain>
    </source>
</reference>
<dbReference type="RefSeq" id="WP_044911114.1">
    <property type="nucleotide sequence ID" value="NZ_JADNHH010000016.1"/>
</dbReference>
<keyword evidence="2" id="KW-0472">Membrane</keyword>
<dbReference type="EMBL" id="JAQLGM010000018">
    <property type="protein sequence ID" value="MDB2000361.1"/>
    <property type="molecule type" value="Genomic_DNA"/>
</dbReference>
<evidence type="ECO:0000313" key="3">
    <source>
        <dbReference type="EMBL" id="MDB2000361.1"/>
    </source>
</evidence>
<feature type="region of interest" description="Disordered" evidence="1">
    <location>
        <begin position="358"/>
        <end position="379"/>
    </location>
</feature>
<proteinExistence type="predicted"/>
<evidence type="ECO:0000256" key="1">
    <source>
        <dbReference type="SAM" id="MobiDB-lite"/>
    </source>
</evidence>
<feature type="compositionally biased region" description="Acidic residues" evidence="1">
    <location>
        <begin position="360"/>
        <end position="379"/>
    </location>
</feature>
<accession>A0AAW6AUE9</accession>
<sequence>MVRKKMSKERLRLGSAWCVLAVLSLFGGTGKVSLAYAAGTIQIEKTYETADKDDSGNGQFENVYEKDGVLYGLTRVTTEIVDTIETAGESYTYTSEIFIDEPEKHMPEQRVEKEDGIYELQKSELLTGKADGRSKYAETDITYQVEYIDNLPAEGTVTVRDEDTGIELQEKLPAIRTITGESYWDDNFSFPITIADYDAEAFLLGDILVPRGAALIDYADELLEYLALPEEYYQVEEIVWAGEEYDEGGMMFRDAVAYGKRKMTEVTVTYGGDIMLPAVDGQFYRCTYVKIGTATGTIYKVKAIATYEEESDVVQPKSFLDWLLDWILKHPIATLGIFLLLLLLVITIILYVLGKKEKGEEEPEIIGDDEEDETEEGKW</sequence>
<feature type="transmembrane region" description="Helical" evidence="2">
    <location>
        <begin position="332"/>
        <end position="353"/>
    </location>
</feature>
<dbReference type="AlphaFoldDB" id="A0AAW6AUE9"/>
<comment type="caution">
    <text evidence="3">The sequence shown here is derived from an EMBL/GenBank/DDBJ whole genome shotgun (WGS) entry which is preliminary data.</text>
</comment>
<dbReference type="Proteomes" id="UP001300871">
    <property type="component" value="Unassembled WGS sequence"/>
</dbReference>
<name>A0AAW6AUE9_CLOSY</name>
<gene>
    <name evidence="3" type="ORF">PM006_09125</name>
</gene>
<evidence type="ECO:0008006" key="5">
    <source>
        <dbReference type="Google" id="ProtNLM"/>
    </source>
</evidence>